<dbReference type="GO" id="GO:0034069">
    <property type="term" value="F:aminoglycoside N-acetyltransferase activity"/>
    <property type="evidence" value="ECO:0007669"/>
    <property type="project" value="TreeGrafter"/>
</dbReference>
<dbReference type="Pfam" id="PF17668">
    <property type="entry name" value="Acetyltransf_17"/>
    <property type="match status" value="1"/>
</dbReference>
<dbReference type="InterPro" id="IPR025559">
    <property type="entry name" value="Eis_dom"/>
</dbReference>
<dbReference type="PANTHER" id="PTHR37817">
    <property type="entry name" value="N-ACETYLTRANSFERASE EIS"/>
    <property type="match status" value="1"/>
</dbReference>
<name>A0A286H3E2_9ACTN</name>
<evidence type="ECO:0000259" key="5">
    <source>
        <dbReference type="PROSITE" id="PS51186"/>
    </source>
</evidence>
<dbReference type="InterPro" id="IPR051554">
    <property type="entry name" value="Acetyltransferase_Eis"/>
</dbReference>
<dbReference type="PROSITE" id="PS51186">
    <property type="entry name" value="GNAT"/>
    <property type="match status" value="1"/>
</dbReference>
<feature type="domain" description="N-acetyltransferase" evidence="5">
    <location>
        <begin position="7"/>
        <end position="154"/>
    </location>
</feature>
<dbReference type="NCBIfam" id="NF002367">
    <property type="entry name" value="PRK01346.1-4"/>
    <property type="match status" value="1"/>
</dbReference>
<dbReference type="InterPro" id="IPR041380">
    <property type="entry name" value="Acetyltransf_17"/>
</dbReference>
<feature type="binding site" evidence="4">
    <location>
        <begin position="92"/>
        <end position="97"/>
    </location>
    <ligand>
        <name>acetyl-CoA</name>
        <dbReference type="ChEBI" id="CHEBI:57288"/>
    </ligand>
</feature>
<proteinExistence type="inferred from homology"/>
<evidence type="ECO:0000256" key="4">
    <source>
        <dbReference type="HAMAP-Rule" id="MF_01812"/>
    </source>
</evidence>
<evidence type="ECO:0000256" key="1">
    <source>
        <dbReference type="ARBA" id="ARBA00009213"/>
    </source>
</evidence>
<dbReference type="InterPro" id="IPR022902">
    <property type="entry name" value="NAcTrfase_Eis"/>
</dbReference>
<dbReference type="PANTHER" id="PTHR37817:SF1">
    <property type="entry name" value="N-ACETYLTRANSFERASE EIS"/>
    <property type="match status" value="1"/>
</dbReference>
<evidence type="ECO:0000313" key="6">
    <source>
        <dbReference type="EMBL" id="SOE02277.1"/>
    </source>
</evidence>
<keyword evidence="7" id="KW-1185">Reference proteome</keyword>
<feature type="binding site" evidence="4">
    <location>
        <begin position="84"/>
        <end position="86"/>
    </location>
    <ligand>
        <name>acetyl-CoA</name>
        <dbReference type="ChEBI" id="CHEBI:57288"/>
    </ligand>
</feature>
<protein>
    <submittedName>
        <fullName evidence="6">Predicted acetyltransferase</fullName>
    </submittedName>
</protein>
<reference evidence="7" key="1">
    <citation type="submission" date="2017-09" db="EMBL/GenBank/DDBJ databases">
        <authorList>
            <person name="Varghese N."/>
            <person name="Submissions S."/>
        </authorList>
    </citation>
    <scope>NUCLEOTIDE SEQUENCE [LARGE SCALE GENOMIC DNA]</scope>
    <source>
        <strain evidence="7">DSM 44270</strain>
    </source>
</reference>
<dbReference type="AlphaFoldDB" id="A0A286H3E2"/>
<organism evidence="6 7">
    <name type="scientific">Blastococcus haudaquaticus</name>
    <dbReference type="NCBI Taxonomy" id="1938745"/>
    <lineage>
        <taxon>Bacteria</taxon>
        <taxon>Bacillati</taxon>
        <taxon>Actinomycetota</taxon>
        <taxon>Actinomycetes</taxon>
        <taxon>Geodermatophilales</taxon>
        <taxon>Geodermatophilaceae</taxon>
        <taxon>Blastococcus</taxon>
    </lineage>
</organism>
<gene>
    <name evidence="6" type="ORF">SAMN06272739_3481</name>
</gene>
<comment type="similarity">
    <text evidence="1 4">Belongs to the acetyltransferase Eis family.</text>
</comment>
<dbReference type="CDD" id="cd04301">
    <property type="entry name" value="NAT_SF"/>
    <property type="match status" value="1"/>
</dbReference>
<dbReference type="GO" id="GO:0030649">
    <property type="term" value="P:aminoglycoside antibiotic catabolic process"/>
    <property type="evidence" value="ECO:0007669"/>
    <property type="project" value="TreeGrafter"/>
</dbReference>
<dbReference type="SUPFAM" id="SSF55729">
    <property type="entry name" value="Acyl-CoA N-acyltransferases (Nat)"/>
    <property type="match status" value="1"/>
</dbReference>
<accession>A0A286H3E2</accession>
<dbReference type="InterPro" id="IPR000182">
    <property type="entry name" value="GNAT_dom"/>
</dbReference>
<keyword evidence="3 4" id="KW-0012">Acyltransferase</keyword>
<dbReference type="RefSeq" id="WP_097185186.1">
    <property type="nucleotide sequence ID" value="NZ_OCNK01000004.1"/>
</dbReference>
<dbReference type="Pfam" id="PF13530">
    <property type="entry name" value="SCP2_2"/>
    <property type="match status" value="1"/>
</dbReference>
<dbReference type="Gene3D" id="3.40.630.30">
    <property type="match status" value="2"/>
</dbReference>
<feature type="binding site" evidence="4">
    <location>
        <begin position="121"/>
        <end position="122"/>
    </location>
    <ligand>
        <name>acetyl-CoA</name>
        <dbReference type="ChEBI" id="CHEBI:57288"/>
    </ligand>
</feature>
<sequence length="414" mass="45433">MADDLYDQLRPATAEEWPGWLNTMVGAFGDTPSGPYLDSPPPTAELDRSLGLWDDGRLVATSGIYSRTLSVPGAVVPCAAVTWVTVAPTHRRRGVLTAMMRRQLTELHEQEREPVAALWASEAPIYGRFGYGPATTRAELSGPTHRLRLRPDVDLGTGRVDIVEDSAFRPAAGAVHDAVRRFVPGNMDRDGRWWDRLLRDDPAERHGATARRYLLHTEADGTVSGYAAYRVKSRWSDTDQPDGTLVVEDVRATSTPAYASLWKVLLSIDLVSTVQVKRASPDDPVRHLITDPRALTGPALDALWVRLVDVGRALSARRYPARIDLVLEVRDPFCPWNDGRWHVWGHPSGAFCDRTDRDPDIVLGIEALSAAYLGGTSLATLQAAGRVTEISPGAVTNASTAFGWPVTPWCPDDF</sequence>
<dbReference type="Proteomes" id="UP000219482">
    <property type="component" value="Unassembled WGS sequence"/>
</dbReference>
<dbReference type="HAMAP" id="MF_01812">
    <property type="entry name" value="Eis"/>
    <property type="match status" value="1"/>
</dbReference>
<dbReference type="OrthoDB" id="8399956at2"/>
<evidence type="ECO:0000256" key="2">
    <source>
        <dbReference type="ARBA" id="ARBA00022679"/>
    </source>
</evidence>
<dbReference type="SUPFAM" id="SSF55718">
    <property type="entry name" value="SCP-like"/>
    <property type="match status" value="1"/>
</dbReference>
<evidence type="ECO:0000256" key="3">
    <source>
        <dbReference type="ARBA" id="ARBA00023315"/>
    </source>
</evidence>
<dbReference type="Pfam" id="PF13527">
    <property type="entry name" value="Acetyltransf_9"/>
    <property type="match status" value="1"/>
</dbReference>
<comment type="subunit">
    <text evidence="4">Homohexamer; trimer of dimers.</text>
</comment>
<dbReference type="Gene3D" id="3.30.1050.10">
    <property type="entry name" value="SCP2 sterol-binding domain"/>
    <property type="match status" value="1"/>
</dbReference>
<feature type="active site" description="Proton acceptor; via carboxylate" evidence="4">
    <location>
        <position position="414"/>
    </location>
</feature>
<feature type="active site" description="Proton donor" evidence="4">
    <location>
        <position position="126"/>
    </location>
</feature>
<evidence type="ECO:0000313" key="7">
    <source>
        <dbReference type="Proteomes" id="UP000219482"/>
    </source>
</evidence>
<dbReference type="EMBL" id="OCNK01000004">
    <property type="protein sequence ID" value="SOE02277.1"/>
    <property type="molecule type" value="Genomic_DNA"/>
</dbReference>
<keyword evidence="2 4" id="KW-0808">Transferase</keyword>
<dbReference type="InterPro" id="IPR036527">
    <property type="entry name" value="SCP2_sterol-bd_dom_sf"/>
</dbReference>
<dbReference type="InterPro" id="IPR016181">
    <property type="entry name" value="Acyl_CoA_acyltransferase"/>
</dbReference>